<sequence>MLSVSEAVAIADAAVARARAAGADAVDASVSADQSTGVGVRLGEVEEIDRSEGESLSLRAFVGRRVASVTSSRFAPADLDRLAERVVAMARAAPEDPYAGLAPEGRLMRGSPPELDLHDDAAVEPDRLRDLAMACEEAARGVEGITNSDGAGASARAAVSALATSHGFAGGYRTTSYSLSASVIAGTGERMQGGDASHSARYLAQLESAEAIGRRAGERAVERLDPVQVESGTMPIVFDRRVSASLIGHFTAAIAGAAVARGTSFLKDRLGAAVFAEGVTITDDPHRPRGLRSRPFDGEGLPVSAVKLVEHGVLQTWLLDSAAARQLHMEPTGHAARGGGTATSNVHMAAGTIPFETMLGEVERGIYVTELIGQGVNAVTGDYSRGAAGFLIENGERVRPVAGITIAGNLIDMYRALVPASDLEFRYGTNAPTIRIDGMTVAGG</sequence>
<feature type="domain" description="Metalloprotease TldD/E N-terminal" evidence="2">
    <location>
        <begin position="26"/>
        <end position="90"/>
    </location>
</feature>
<evidence type="ECO:0000259" key="3">
    <source>
        <dbReference type="Pfam" id="PF19289"/>
    </source>
</evidence>
<dbReference type="PANTHER" id="PTHR43421">
    <property type="entry name" value="METALLOPROTEASE PMBA"/>
    <property type="match status" value="1"/>
</dbReference>
<proteinExistence type="inferred from homology"/>
<organism evidence="5 6">
    <name type="scientific">Sphingomonas spermidinifaciens</name>
    <dbReference type="NCBI Taxonomy" id="1141889"/>
    <lineage>
        <taxon>Bacteria</taxon>
        <taxon>Pseudomonadati</taxon>
        <taxon>Pseudomonadota</taxon>
        <taxon>Alphaproteobacteria</taxon>
        <taxon>Sphingomonadales</taxon>
        <taxon>Sphingomonadaceae</taxon>
        <taxon>Sphingomonas</taxon>
    </lineage>
</organism>
<dbReference type="InterPro" id="IPR045569">
    <property type="entry name" value="Metalloprtase-TldD/E_C"/>
</dbReference>
<keyword evidence="6" id="KW-1185">Reference proteome</keyword>
<dbReference type="Pfam" id="PF01523">
    <property type="entry name" value="PmbA_TldD_1st"/>
    <property type="match status" value="1"/>
</dbReference>
<dbReference type="InterPro" id="IPR047657">
    <property type="entry name" value="PmbA"/>
</dbReference>
<dbReference type="RefSeq" id="WP_096343678.1">
    <property type="nucleotide sequence ID" value="NZ_NWMW01000002.1"/>
</dbReference>
<evidence type="ECO:0000259" key="2">
    <source>
        <dbReference type="Pfam" id="PF01523"/>
    </source>
</evidence>
<evidence type="ECO:0000259" key="4">
    <source>
        <dbReference type="Pfam" id="PF19290"/>
    </source>
</evidence>
<dbReference type="GO" id="GO:0005829">
    <property type="term" value="C:cytosol"/>
    <property type="evidence" value="ECO:0007669"/>
    <property type="project" value="TreeGrafter"/>
</dbReference>
<gene>
    <name evidence="5" type="ORF">COC42_12710</name>
</gene>
<dbReference type="InterPro" id="IPR036059">
    <property type="entry name" value="TldD/PmbA_sf"/>
</dbReference>
<dbReference type="SUPFAM" id="SSF111283">
    <property type="entry name" value="Putative modulator of DNA gyrase, PmbA/TldD"/>
    <property type="match status" value="1"/>
</dbReference>
<protein>
    <submittedName>
        <fullName evidence="5">Modulator protein</fullName>
    </submittedName>
</protein>
<evidence type="ECO:0000256" key="1">
    <source>
        <dbReference type="ARBA" id="ARBA00005836"/>
    </source>
</evidence>
<evidence type="ECO:0000313" key="5">
    <source>
        <dbReference type="EMBL" id="PCD02299.1"/>
    </source>
</evidence>
<dbReference type="Proteomes" id="UP000218366">
    <property type="component" value="Unassembled WGS sequence"/>
</dbReference>
<feature type="domain" description="Metalloprotease TldD/E C-terminal" evidence="3">
    <location>
        <begin position="231"/>
        <end position="443"/>
    </location>
</feature>
<dbReference type="AlphaFoldDB" id="A0A2A4B3D9"/>
<feature type="domain" description="Metalloprotease TldD/E central" evidence="4">
    <location>
        <begin position="121"/>
        <end position="224"/>
    </location>
</feature>
<dbReference type="InterPro" id="IPR035068">
    <property type="entry name" value="TldD/PmbA_N"/>
</dbReference>
<dbReference type="Pfam" id="PF19289">
    <property type="entry name" value="PmbA_TldD_3rd"/>
    <property type="match status" value="1"/>
</dbReference>
<dbReference type="InterPro" id="IPR002510">
    <property type="entry name" value="Metalloprtase-TldD/E_N"/>
</dbReference>
<dbReference type="InterPro" id="IPR045570">
    <property type="entry name" value="Metalloprtase-TldD/E_cen_dom"/>
</dbReference>
<name>A0A2A4B3D9_9SPHN</name>
<comment type="similarity">
    <text evidence="1">Belongs to the peptidase U62 family.</text>
</comment>
<reference evidence="5 6" key="1">
    <citation type="submission" date="2017-09" db="EMBL/GenBank/DDBJ databases">
        <title>Sphingomonas spermidinifaciens 9NM-10, whole genome shotgun sequence.</title>
        <authorList>
            <person name="Feng G."/>
            <person name="Zhu H."/>
        </authorList>
    </citation>
    <scope>NUCLEOTIDE SEQUENCE [LARGE SCALE GENOMIC DNA]</scope>
    <source>
        <strain evidence="5 6">9NM-10</strain>
    </source>
</reference>
<dbReference type="PANTHER" id="PTHR43421:SF1">
    <property type="entry name" value="METALLOPROTEASE PMBA"/>
    <property type="match status" value="1"/>
</dbReference>
<accession>A0A2A4B3D9</accession>
<dbReference type="GO" id="GO:0008237">
    <property type="term" value="F:metallopeptidase activity"/>
    <property type="evidence" value="ECO:0007669"/>
    <property type="project" value="InterPro"/>
</dbReference>
<dbReference type="OrthoDB" id="9803618at2"/>
<dbReference type="Pfam" id="PF19290">
    <property type="entry name" value="PmbA_TldD_2nd"/>
    <property type="match status" value="1"/>
</dbReference>
<dbReference type="EMBL" id="NWMW01000002">
    <property type="protein sequence ID" value="PCD02299.1"/>
    <property type="molecule type" value="Genomic_DNA"/>
</dbReference>
<comment type="caution">
    <text evidence="5">The sequence shown here is derived from an EMBL/GenBank/DDBJ whole genome shotgun (WGS) entry which is preliminary data.</text>
</comment>
<dbReference type="GO" id="GO:0006508">
    <property type="term" value="P:proteolysis"/>
    <property type="evidence" value="ECO:0007669"/>
    <property type="project" value="InterPro"/>
</dbReference>
<evidence type="ECO:0000313" key="6">
    <source>
        <dbReference type="Proteomes" id="UP000218366"/>
    </source>
</evidence>
<dbReference type="Gene3D" id="3.30.2290.10">
    <property type="entry name" value="PmbA/TldD superfamily"/>
    <property type="match status" value="1"/>
</dbReference>